<reference evidence="1 2" key="1">
    <citation type="journal article" date="2015" name="Genome Biol. Evol.">
        <title>Phylogenomic analyses indicate that early fungi evolved digesting cell walls of algal ancestors of land plants.</title>
        <authorList>
            <person name="Chang Y."/>
            <person name="Wang S."/>
            <person name="Sekimoto S."/>
            <person name="Aerts A.L."/>
            <person name="Choi C."/>
            <person name="Clum A."/>
            <person name="LaButti K.M."/>
            <person name="Lindquist E.A."/>
            <person name="Yee Ngan C."/>
            <person name="Ohm R.A."/>
            <person name="Salamov A.A."/>
            <person name="Grigoriev I.V."/>
            <person name="Spatafora J.W."/>
            <person name="Berbee M.L."/>
        </authorList>
    </citation>
    <scope>NUCLEOTIDE SEQUENCE [LARGE SCALE GENOMIC DNA]</scope>
    <source>
        <strain evidence="1 2">JEL478</strain>
    </source>
</reference>
<sequence>MPIPTSAPFGGVGTGSRVLEERGNFWVVLRHPAAHTSTSMEAFLSTKDSFHLATVCLKMYSTPDGPVQSHVVILGTTTCQVC</sequence>
<dbReference type="Proteomes" id="UP000070544">
    <property type="component" value="Unassembled WGS sequence"/>
</dbReference>
<keyword evidence="2" id="KW-1185">Reference proteome</keyword>
<organism evidence="1 2">
    <name type="scientific">Gonapodya prolifera (strain JEL478)</name>
    <name type="common">Monoblepharis prolifera</name>
    <dbReference type="NCBI Taxonomy" id="1344416"/>
    <lineage>
        <taxon>Eukaryota</taxon>
        <taxon>Fungi</taxon>
        <taxon>Fungi incertae sedis</taxon>
        <taxon>Chytridiomycota</taxon>
        <taxon>Chytridiomycota incertae sedis</taxon>
        <taxon>Monoblepharidomycetes</taxon>
        <taxon>Monoblepharidales</taxon>
        <taxon>Gonapodyaceae</taxon>
        <taxon>Gonapodya</taxon>
    </lineage>
</organism>
<dbReference type="AlphaFoldDB" id="A0A139AWG5"/>
<dbReference type="EMBL" id="KQ965734">
    <property type="protein sequence ID" value="KXS21049.1"/>
    <property type="molecule type" value="Genomic_DNA"/>
</dbReference>
<protein>
    <submittedName>
        <fullName evidence="1">Uncharacterized protein</fullName>
    </submittedName>
</protein>
<name>A0A139AWG5_GONPJ</name>
<evidence type="ECO:0000313" key="1">
    <source>
        <dbReference type="EMBL" id="KXS21049.1"/>
    </source>
</evidence>
<gene>
    <name evidence="1" type="ORF">M427DRAFT_131193</name>
</gene>
<accession>A0A139AWG5</accession>
<proteinExistence type="predicted"/>
<evidence type="ECO:0000313" key="2">
    <source>
        <dbReference type="Proteomes" id="UP000070544"/>
    </source>
</evidence>